<comment type="similarity">
    <text evidence="1 6">Belongs to the acylphosphatase family.</text>
</comment>
<evidence type="ECO:0000256" key="4">
    <source>
        <dbReference type="ARBA" id="ARBA00047645"/>
    </source>
</evidence>
<name>A0ABT9IDJ0_9ACTN</name>
<dbReference type="PANTHER" id="PTHR47268:SF4">
    <property type="entry name" value="ACYLPHOSPHATASE"/>
    <property type="match status" value="1"/>
</dbReference>
<keyword evidence="5" id="KW-0378">Hydrolase</keyword>
<dbReference type="PANTHER" id="PTHR47268">
    <property type="entry name" value="ACYLPHOSPHATASE"/>
    <property type="match status" value="1"/>
</dbReference>
<proteinExistence type="inferred from homology"/>
<dbReference type="EMBL" id="JASNFN010000011">
    <property type="protein sequence ID" value="MDP5183160.1"/>
    <property type="molecule type" value="Genomic_DNA"/>
</dbReference>
<accession>A0ABT9IDJ0</accession>
<dbReference type="InterPro" id="IPR036046">
    <property type="entry name" value="Acylphosphatase-like_dom_sf"/>
</dbReference>
<gene>
    <name evidence="9" type="ORF">QOZ88_10965</name>
</gene>
<dbReference type="SUPFAM" id="SSF54975">
    <property type="entry name" value="Acylphosphatase/BLUF domain-like"/>
    <property type="match status" value="1"/>
</dbReference>
<evidence type="ECO:0000256" key="3">
    <source>
        <dbReference type="ARBA" id="ARBA00015991"/>
    </source>
</evidence>
<organism evidence="9 10">
    <name type="scientific">Blastococcus carthaginiensis</name>
    <dbReference type="NCBI Taxonomy" id="3050034"/>
    <lineage>
        <taxon>Bacteria</taxon>
        <taxon>Bacillati</taxon>
        <taxon>Actinomycetota</taxon>
        <taxon>Actinomycetes</taxon>
        <taxon>Geodermatophilales</taxon>
        <taxon>Geodermatophilaceae</taxon>
        <taxon>Blastococcus</taxon>
    </lineage>
</organism>
<feature type="region of interest" description="Disordered" evidence="7">
    <location>
        <begin position="68"/>
        <end position="89"/>
    </location>
</feature>
<dbReference type="InterPro" id="IPR020456">
    <property type="entry name" value="Acylphosphatase"/>
</dbReference>
<dbReference type="Gene3D" id="3.30.70.100">
    <property type="match status" value="1"/>
</dbReference>
<evidence type="ECO:0000256" key="6">
    <source>
        <dbReference type="RuleBase" id="RU004168"/>
    </source>
</evidence>
<feature type="domain" description="Acylphosphatase-like" evidence="8">
    <location>
        <begin position="4"/>
        <end position="89"/>
    </location>
</feature>
<comment type="catalytic activity">
    <reaction evidence="4 5">
        <text>an acyl phosphate + H2O = a carboxylate + phosphate + H(+)</text>
        <dbReference type="Rhea" id="RHEA:14965"/>
        <dbReference type="ChEBI" id="CHEBI:15377"/>
        <dbReference type="ChEBI" id="CHEBI:15378"/>
        <dbReference type="ChEBI" id="CHEBI:29067"/>
        <dbReference type="ChEBI" id="CHEBI:43474"/>
        <dbReference type="ChEBI" id="CHEBI:59918"/>
        <dbReference type="EC" id="3.6.1.7"/>
    </reaction>
</comment>
<dbReference type="Pfam" id="PF00708">
    <property type="entry name" value="Acylphosphatase"/>
    <property type="match status" value="1"/>
</dbReference>
<evidence type="ECO:0000313" key="9">
    <source>
        <dbReference type="EMBL" id="MDP5183160.1"/>
    </source>
</evidence>
<dbReference type="Proteomes" id="UP001233673">
    <property type="component" value="Unassembled WGS sequence"/>
</dbReference>
<evidence type="ECO:0000256" key="2">
    <source>
        <dbReference type="ARBA" id="ARBA00012150"/>
    </source>
</evidence>
<evidence type="ECO:0000256" key="1">
    <source>
        <dbReference type="ARBA" id="ARBA00005614"/>
    </source>
</evidence>
<dbReference type="RefSeq" id="WP_305999805.1">
    <property type="nucleotide sequence ID" value="NZ_JASNFN010000011.1"/>
</dbReference>
<keyword evidence="10" id="KW-1185">Reference proteome</keyword>
<evidence type="ECO:0000313" key="10">
    <source>
        <dbReference type="Proteomes" id="UP001233673"/>
    </source>
</evidence>
<sequence>MTVRVEVLVSGRVQGVGYRYFVRGLAREAGLAGVARNLPDGRVEVVAEGPEQAVRDLVAALDGPDAPGRVTDVDIRSGPVQGMQGFTTA</sequence>
<comment type="caution">
    <text evidence="9">The sequence shown here is derived from an EMBL/GenBank/DDBJ whole genome shotgun (WGS) entry which is preliminary data.</text>
</comment>
<feature type="active site" evidence="5">
    <location>
        <position position="37"/>
    </location>
</feature>
<dbReference type="InterPro" id="IPR001792">
    <property type="entry name" value="Acylphosphatase-like_dom"/>
</dbReference>
<evidence type="ECO:0000259" key="8">
    <source>
        <dbReference type="PROSITE" id="PS51160"/>
    </source>
</evidence>
<dbReference type="EC" id="3.6.1.7" evidence="2 5"/>
<protein>
    <recommendedName>
        <fullName evidence="3 5">acylphosphatase</fullName>
        <ecNumber evidence="2 5">3.6.1.7</ecNumber>
    </recommendedName>
</protein>
<evidence type="ECO:0000256" key="5">
    <source>
        <dbReference type="PROSITE-ProRule" id="PRU00520"/>
    </source>
</evidence>
<reference evidence="10" key="1">
    <citation type="submission" date="2023-05" db="EMBL/GenBank/DDBJ databases">
        <title>Draft genome of Pseudofrankia sp. BMG5.37.</title>
        <authorList>
            <person name="Gtari M."/>
            <person name="Ghodhbane F."/>
            <person name="Sbissi I."/>
        </authorList>
    </citation>
    <scope>NUCLEOTIDE SEQUENCE [LARGE SCALE GENOMIC DNA]</scope>
    <source>
        <strain evidence="10">BMG 814</strain>
    </source>
</reference>
<dbReference type="PROSITE" id="PS51160">
    <property type="entry name" value="ACYLPHOSPHATASE_3"/>
    <property type="match status" value="1"/>
</dbReference>
<evidence type="ECO:0000256" key="7">
    <source>
        <dbReference type="SAM" id="MobiDB-lite"/>
    </source>
</evidence>
<feature type="active site" evidence="5">
    <location>
        <position position="19"/>
    </location>
</feature>